<dbReference type="Gene3D" id="3.40.30.10">
    <property type="entry name" value="Glutaredoxin"/>
    <property type="match status" value="1"/>
</dbReference>
<sequence length="169" mass="18711">MINESKSVLTVGDIEVSKWLNAAEGFELPSNKVVAIHAFQMLCPGCVMHGIPQAQKLHASFSEEHVAVIGLHTVFEHHDAMTEVALKAFLYEFRVGFPVGIDVPLGDGIPKTMQRFQMQGTPSWLIFDRKGNLQIHVFGQLEDITLGAEVARLALEGMPSDIPLHKKLR</sequence>
<keyword evidence="2" id="KW-1185">Reference proteome</keyword>
<accession>A0ABY4CCH9</accession>
<name>A0ABY4CCH9_9BACT</name>
<dbReference type="CDD" id="cd02966">
    <property type="entry name" value="TlpA_like_family"/>
    <property type="match status" value="1"/>
</dbReference>
<dbReference type="PANTHER" id="PTHR42852">
    <property type="entry name" value="THIOL:DISULFIDE INTERCHANGE PROTEIN DSBE"/>
    <property type="match status" value="1"/>
</dbReference>
<dbReference type="InterPro" id="IPR036249">
    <property type="entry name" value="Thioredoxin-like_sf"/>
</dbReference>
<dbReference type="EMBL" id="CP093442">
    <property type="protein sequence ID" value="UOF02676.1"/>
    <property type="molecule type" value="Genomic_DNA"/>
</dbReference>
<evidence type="ECO:0000313" key="1">
    <source>
        <dbReference type="EMBL" id="UOF02676.1"/>
    </source>
</evidence>
<dbReference type="SUPFAM" id="SSF52833">
    <property type="entry name" value="Thioredoxin-like"/>
    <property type="match status" value="1"/>
</dbReference>
<evidence type="ECO:0000313" key="2">
    <source>
        <dbReference type="Proteomes" id="UP000830116"/>
    </source>
</evidence>
<dbReference type="Proteomes" id="UP000830116">
    <property type="component" value="Chromosome"/>
</dbReference>
<organism evidence="1 2">
    <name type="scientific">Bdellovibrio reynosensis</name>
    <dbReference type="NCBI Taxonomy" id="2835041"/>
    <lineage>
        <taxon>Bacteria</taxon>
        <taxon>Pseudomonadati</taxon>
        <taxon>Bdellovibrionota</taxon>
        <taxon>Bdellovibrionia</taxon>
        <taxon>Bdellovibrionales</taxon>
        <taxon>Pseudobdellovibrionaceae</taxon>
        <taxon>Bdellovibrio</taxon>
    </lineage>
</organism>
<dbReference type="RefSeq" id="WP_243540434.1">
    <property type="nucleotide sequence ID" value="NZ_CP093442.1"/>
</dbReference>
<protein>
    <submittedName>
        <fullName evidence="1">TlpA family protein disulfide reductase</fullName>
    </submittedName>
</protein>
<reference evidence="1" key="1">
    <citation type="submission" date="2022-03" db="EMBL/GenBank/DDBJ databases">
        <title>Genome Identification and Characterization of new species Bdellovibrio reynosense LBG001 sp. nov. from a Mexico soil sample.</title>
        <authorList>
            <person name="Camilli A."/>
            <person name="Ajao Y."/>
            <person name="Guo X."/>
        </authorList>
    </citation>
    <scope>NUCLEOTIDE SEQUENCE</scope>
    <source>
        <strain evidence="1">LBG001</strain>
    </source>
</reference>
<gene>
    <name evidence="1" type="ORF">MNR06_06900</name>
</gene>
<dbReference type="InterPro" id="IPR050553">
    <property type="entry name" value="Thioredoxin_ResA/DsbE_sf"/>
</dbReference>
<dbReference type="PANTHER" id="PTHR42852:SF13">
    <property type="entry name" value="PROTEIN DIPZ"/>
    <property type="match status" value="1"/>
</dbReference>
<proteinExistence type="predicted"/>